<proteinExistence type="predicted"/>
<evidence type="ECO:0000256" key="1">
    <source>
        <dbReference type="SAM" id="Coils"/>
    </source>
</evidence>
<organism evidence="4 5">
    <name type="scientific">Ectocarpus siliculosus</name>
    <name type="common">Brown alga</name>
    <name type="synonym">Conferva siliculosa</name>
    <dbReference type="NCBI Taxonomy" id="2880"/>
    <lineage>
        <taxon>Eukaryota</taxon>
        <taxon>Sar</taxon>
        <taxon>Stramenopiles</taxon>
        <taxon>Ochrophyta</taxon>
        <taxon>PX clade</taxon>
        <taxon>Phaeophyceae</taxon>
        <taxon>Ectocarpales</taxon>
        <taxon>Ectocarpaceae</taxon>
        <taxon>Ectocarpus</taxon>
    </lineage>
</organism>
<feature type="compositionally biased region" description="Basic and acidic residues" evidence="2">
    <location>
        <begin position="168"/>
        <end position="179"/>
    </location>
</feature>
<keyword evidence="3" id="KW-1133">Transmembrane helix</keyword>
<protein>
    <submittedName>
        <fullName evidence="4">Uncharacterized protein</fullName>
    </submittedName>
</protein>
<evidence type="ECO:0000256" key="2">
    <source>
        <dbReference type="SAM" id="MobiDB-lite"/>
    </source>
</evidence>
<feature type="transmembrane region" description="Helical" evidence="3">
    <location>
        <begin position="6"/>
        <end position="26"/>
    </location>
</feature>
<dbReference type="InParanoid" id="D7FKK4"/>
<gene>
    <name evidence="4" type="ORF">Esi_0144_0081</name>
</gene>
<keyword evidence="3" id="KW-0812">Transmembrane</keyword>
<feature type="region of interest" description="Disordered" evidence="2">
    <location>
        <begin position="250"/>
        <end position="324"/>
    </location>
</feature>
<evidence type="ECO:0000256" key="3">
    <source>
        <dbReference type="SAM" id="Phobius"/>
    </source>
</evidence>
<sequence>MVESGLMQAVVIVVGLTVLVMVCILFQGRPRPNAFSPEQLGQIRINREMAKEALLEEKAQRLKERARIHRHNRLVLTARKGAGRLLHGAQERWDARGRSIYGDAWDDPHDGNVPLRTLFNLPKEEIDSIREEASRLLESEPASDFSSLPTPPGQQRRVRDGSASSVRRTTDSDQDDHRAMTAPARRGPAYGNGRSPTAAPFVDSRFVHLSTSPAVVPPLDFARLNNDPSKFPPGDVWSYPAAKGGEMLRDRLPTQDRNPNSRQRMRVQARNGPASGHTTRDDQELHGGPAVISSFQAPGLTHPEPPAVPFLRAKPETESKELGRESLSARLARLAAGRTPGRVVPVELV</sequence>
<feature type="region of interest" description="Disordered" evidence="2">
    <location>
        <begin position="136"/>
        <end position="197"/>
    </location>
</feature>
<keyword evidence="5" id="KW-1185">Reference proteome</keyword>
<feature type="compositionally biased region" description="Basic and acidic residues" evidence="2">
    <location>
        <begin position="313"/>
        <end position="324"/>
    </location>
</feature>
<dbReference type="EMBL" id="FN648026">
    <property type="protein sequence ID" value="CBJ29406.1"/>
    <property type="molecule type" value="Genomic_DNA"/>
</dbReference>
<dbReference type="EMBL" id="FN649751">
    <property type="protein sequence ID" value="CBJ29406.1"/>
    <property type="molecule type" value="Genomic_DNA"/>
</dbReference>
<feature type="coiled-coil region" evidence="1">
    <location>
        <begin position="45"/>
        <end position="72"/>
    </location>
</feature>
<accession>D7FKK4</accession>
<dbReference type="eggNOG" id="ENOG502T0E5">
    <property type="taxonomic scope" value="Eukaryota"/>
</dbReference>
<dbReference type="OrthoDB" id="205982at2759"/>
<dbReference type="Proteomes" id="UP000002630">
    <property type="component" value="Linkage Group LG26"/>
</dbReference>
<dbReference type="AlphaFoldDB" id="D7FKK4"/>
<keyword evidence="3" id="KW-0472">Membrane</keyword>
<evidence type="ECO:0000313" key="4">
    <source>
        <dbReference type="EMBL" id="CBJ29406.1"/>
    </source>
</evidence>
<name>D7FKK4_ECTSI</name>
<evidence type="ECO:0000313" key="5">
    <source>
        <dbReference type="Proteomes" id="UP000002630"/>
    </source>
</evidence>
<keyword evidence="1" id="KW-0175">Coiled coil</keyword>
<reference evidence="4 5" key="1">
    <citation type="journal article" date="2010" name="Nature">
        <title>The Ectocarpus genome and the independent evolution of multicellularity in brown algae.</title>
        <authorList>
            <person name="Cock J.M."/>
            <person name="Sterck L."/>
            <person name="Rouze P."/>
            <person name="Scornet D."/>
            <person name="Allen A.E."/>
            <person name="Amoutzias G."/>
            <person name="Anthouard V."/>
            <person name="Artiguenave F."/>
            <person name="Aury J.M."/>
            <person name="Badger J.H."/>
            <person name="Beszteri B."/>
            <person name="Billiau K."/>
            <person name="Bonnet E."/>
            <person name="Bothwell J.H."/>
            <person name="Bowler C."/>
            <person name="Boyen C."/>
            <person name="Brownlee C."/>
            <person name="Carrano C.J."/>
            <person name="Charrier B."/>
            <person name="Cho G.Y."/>
            <person name="Coelho S.M."/>
            <person name="Collen J."/>
            <person name="Corre E."/>
            <person name="Da Silva C."/>
            <person name="Delage L."/>
            <person name="Delaroque N."/>
            <person name="Dittami S.M."/>
            <person name="Doulbeau S."/>
            <person name="Elias M."/>
            <person name="Farnham G."/>
            <person name="Gachon C.M."/>
            <person name="Gschloessl B."/>
            <person name="Heesch S."/>
            <person name="Jabbari K."/>
            <person name="Jubin C."/>
            <person name="Kawai H."/>
            <person name="Kimura K."/>
            <person name="Kloareg B."/>
            <person name="Kupper F.C."/>
            <person name="Lang D."/>
            <person name="Le Bail A."/>
            <person name="Leblanc C."/>
            <person name="Lerouge P."/>
            <person name="Lohr M."/>
            <person name="Lopez P.J."/>
            <person name="Martens C."/>
            <person name="Maumus F."/>
            <person name="Michel G."/>
            <person name="Miranda-Saavedra D."/>
            <person name="Morales J."/>
            <person name="Moreau H."/>
            <person name="Motomura T."/>
            <person name="Nagasato C."/>
            <person name="Napoli C.A."/>
            <person name="Nelson D.R."/>
            <person name="Nyvall-Collen P."/>
            <person name="Peters A.F."/>
            <person name="Pommier C."/>
            <person name="Potin P."/>
            <person name="Poulain J."/>
            <person name="Quesneville H."/>
            <person name="Read B."/>
            <person name="Rensing S.A."/>
            <person name="Ritter A."/>
            <person name="Rousvoal S."/>
            <person name="Samanta M."/>
            <person name="Samson G."/>
            <person name="Schroeder D.C."/>
            <person name="Segurens B."/>
            <person name="Strittmatter M."/>
            <person name="Tonon T."/>
            <person name="Tregear J.W."/>
            <person name="Valentin K."/>
            <person name="von Dassow P."/>
            <person name="Yamagishi T."/>
            <person name="Van de Peer Y."/>
            <person name="Wincker P."/>
        </authorList>
    </citation>
    <scope>NUCLEOTIDE SEQUENCE [LARGE SCALE GENOMIC DNA]</scope>
    <source>
        <strain evidence="5">Ec32 / CCAP1310/4</strain>
    </source>
</reference>